<dbReference type="PANTHER" id="PTHR43591">
    <property type="entry name" value="METHYLTRANSFERASE"/>
    <property type="match status" value="1"/>
</dbReference>
<sequence length="349" mass="39258">MGSKVSVNARDSSNSTNKKRPILANAFKHGNNSFDKRFNDKISADKRSVEKLSGEKRSSAPIPRLNSIKDGEPRLSASSSTADTSLLCFSTFQKGQEDRMNANHFALKVLFDGNTTDAVKDNIDFHSSSVQVLDIGCGSGSWIMDMATEYPSAQFTGIDQVALFPHDIRPANVSFRIGDVLLGLDCEDNTFDFVQMRLFSLAFTRTNWVESLKEAYRVTKPGGYIQLIEAQIRDPGDEVVRTFVEKVCSLMENNDQDPEVCEKLSAMTSEAGYKPIEDVRKVINLQTDVLKTELMYIIDISIESCKRLMFEIYDIESEEEFQELKRIYVESRMNSSESAFYCCVGQKPL</sequence>
<dbReference type="SUPFAM" id="SSF53335">
    <property type="entry name" value="S-adenosyl-L-methionine-dependent methyltransferases"/>
    <property type="match status" value="1"/>
</dbReference>
<feature type="region of interest" description="Disordered" evidence="1">
    <location>
        <begin position="45"/>
        <end position="78"/>
    </location>
</feature>
<dbReference type="EMBL" id="BAABUK010000019">
    <property type="protein sequence ID" value="GAA5814072.1"/>
    <property type="molecule type" value="Genomic_DNA"/>
</dbReference>
<dbReference type="Gene3D" id="3.40.50.150">
    <property type="entry name" value="Vaccinia Virus protein VP39"/>
    <property type="match status" value="1"/>
</dbReference>
<comment type="caution">
    <text evidence="3">The sequence shown here is derived from an EMBL/GenBank/DDBJ whole genome shotgun (WGS) entry which is preliminary data.</text>
</comment>
<reference evidence="3 4" key="1">
    <citation type="submission" date="2024-04" db="EMBL/GenBank/DDBJ databases">
        <title>genome sequences of Mucor flavus KT1a and Helicostylum pulchrum KT1b strains isolated from the surface of a dry-aged beef.</title>
        <authorList>
            <person name="Toyotome T."/>
            <person name="Hosono M."/>
            <person name="Torimaru M."/>
            <person name="Fukuda K."/>
            <person name="Mikami N."/>
        </authorList>
    </citation>
    <scope>NUCLEOTIDE SEQUENCE [LARGE SCALE GENOMIC DNA]</scope>
    <source>
        <strain evidence="3 4">KT1a</strain>
    </source>
</reference>
<proteinExistence type="predicted"/>
<dbReference type="InterPro" id="IPR029063">
    <property type="entry name" value="SAM-dependent_MTases_sf"/>
</dbReference>
<evidence type="ECO:0000313" key="3">
    <source>
        <dbReference type="EMBL" id="GAA5814072.1"/>
    </source>
</evidence>
<dbReference type="Pfam" id="PF13649">
    <property type="entry name" value="Methyltransf_25"/>
    <property type="match status" value="1"/>
</dbReference>
<feature type="domain" description="Methyltransferase" evidence="2">
    <location>
        <begin position="132"/>
        <end position="223"/>
    </location>
</feature>
<protein>
    <recommendedName>
        <fullName evidence="2">Methyltransferase domain-containing protein</fullName>
    </recommendedName>
</protein>
<feature type="region of interest" description="Disordered" evidence="1">
    <location>
        <begin position="1"/>
        <end position="26"/>
    </location>
</feature>
<accession>A0ABP9Z4N3</accession>
<evidence type="ECO:0000313" key="4">
    <source>
        <dbReference type="Proteomes" id="UP001473302"/>
    </source>
</evidence>
<evidence type="ECO:0000256" key="1">
    <source>
        <dbReference type="SAM" id="MobiDB-lite"/>
    </source>
</evidence>
<organism evidence="3 4">
    <name type="scientific">Mucor flavus</name>
    <dbReference type="NCBI Taxonomy" id="439312"/>
    <lineage>
        <taxon>Eukaryota</taxon>
        <taxon>Fungi</taxon>
        <taxon>Fungi incertae sedis</taxon>
        <taxon>Mucoromycota</taxon>
        <taxon>Mucoromycotina</taxon>
        <taxon>Mucoromycetes</taxon>
        <taxon>Mucorales</taxon>
        <taxon>Mucorineae</taxon>
        <taxon>Mucoraceae</taxon>
        <taxon>Mucor</taxon>
    </lineage>
</organism>
<dbReference type="Proteomes" id="UP001473302">
    <property type="component" value="Unassembled WGS sequence"/>
</dbReference>
<evidence type="ECO:0000259" key="2">
    <source>
        <dbReference type="Pfam" id="PF13649"/>
    </source>
</evidence>
<dbReference type="CDD" id="cd02440">
    <property type="entry name" value="AdoMet_MTases"/>
    <property type="match status" value="1"/>
</dbReference>
<name>A0ABP9Z4N3_9FUNG</name>
<gene>
    <name evidence="3" type="ORF">MFLAVUS_007562</name>
</gene>
<keyword evidence="4" id="KW-1185">Reference proteome</keyword>
<feature type="compositionally biased region" description="Polar residues" evidence="1">
    <location>
        <begin position="1"/>
        <end position="16"/>
    </location>
</feature>
<dbReference type="PANTHER" id="PTHR43591:SF24">
    <property type="entry name" value="2-METHOXY-6-POLYPRENYL-1,4-BENZOQUINOL METHYLASE, MITOCHONDRIAL"/>
    <property type="match status" value="1"/>
</dbReference>
<feature type="compositionally biased region" description="Basic and acidic residues" evidence="1">
    <location>
        <begin position="45"/>
        <end position="58"/>
    </location>
</feature>
<dbReference type="InterPro" id="IPR041698">
    <property type="entry name" value="Methyltransf_25"/>
</dbReference>